<comment type="caution">
    <text evidence="1">The sequence shown here is derived from an EMBL/GenBank/DDBJ whole genome shotgun (WGS) entry which is preliminary data.</text>
</comment>
<organism evidence="1 2">
    <name type="scientific">Rhizophagus irregularis</name>
    <dbReference type="NCBI Taxonomy" id="588596"/>
    <lineage>
        <taxon>Eukaryota</taxon>
        <taxon>Fungi</taxon>
        <taxon>Fungi incertae sedis</taxon>
        <taxon>Mucoromycota</taxon>
        <taxon>Glomeromycotina</taxon>
        <taxon>Glomeromycetes</taxon>
        <taxon>Glomerales</taxon>
        <taxon>Glomeraceae</taxon>
        <taxon>Rhizophagus</taxon>
    </lineage>
</organism>
<dbReference type="AlphaFoldDB" id="A0A2I1H5X6"/>
<evidence type="ECO:0000313" key="1">
    <source>
        <dbReference type="EMBL" id="PKY54275.1"/>
    </source>
</evidence>
<dbReference type="Proteomes" id="UP000234323">
    <property type="component" value="Unassembled WGS sequence"/>
</dbReference>
<protein>
    <submittedName>
        <fullName evidence="1">Uncharacterized protein</fullName>
    </submittedName>
</protein>
<name>A0A2I1H5X6_9GLOM</name>
<proteinExistence type="predicted"/>
<gene>
    <name evidence="1" type="ORF">RhiirA4_472986</name>
</gene>
<evidence type="ECO:0000313" key="2">
    <source>
        <dbReference type="Proteomes" id="UP000234323"/>
    </source>
</evidence>
<sequence length="248" mass="29077">MTGWEETKKYFDEKFNQINKKIGESNKNIDEARTDIRELFKRSIRSELTQTYGPHYTSNFEIFDLYGLEHFVSPRTHFSYENPTFDNQACITEFRSPFLEVIDIDVRGQVMCQYSDLITNINVEIGRSRNLEFSSSQKNGHEVSSPKWDGVKFPDFSKSNFHKNIMSVTVGSKFFHVHVVRKIDWFAIIRPADCCALSGKLVILAEAFDRTKEALERVLNESPVDNERKERLEKEIWILEIVEKWCNN</sequence>
<keyword evidence="2" id="KW-1185">Reference proteome</keyword>
<accession>A0A2I1H5X6</accession>
<dbReference type="EMBL" id="LLXI01001571">
    <property type="protein sequence ID" value="PKY54275.1"/>
    <property type="molecule type" value="Genomic_DNA"/>
</dbReference>
<reference evidence="1 2" key="1">
    <citation type="submission" date="2015-10" db="EMBL/GenBank/DDBJ databases">
        <title>Genome analyses suggest a sexual origin of heterokaryosis in a supposedly ancient asexual fungus.</title>
        <authorList>
            <person name="Ropars J."/>
            <person name="Sedzielewska K."/>
            <person name="Noel J."/>
            <person name="Charron P."/>
            <person name="Farinelli L."/>
            <person name="Marton T."/>
            <person name="Kruger M."/>
            <person name="Pelin A."/>
            <person name="Brachmann A."/>
            <person name="Corradi N."/>
        </authorList>
    </citation>
    <scope>NUCLEOTIDE SEQUENCE [LARGE SCALE GENOMIC DNA]</scope>
    <source>
        <strain evidence="1 2">A4</strain>
    </source>
</reference>